<keyword evidence="3 7" id="KW-0812">Transmembrane</keyword>
<name>A0A917NYP3_9ACTN</name>
<evidence type="ECO:0000313" key="10">
    <source>
        <dbReference type="Proteomes" id="UP000625682"/>
    </source>
</evidence>
<accession>A0A917NYP3</accession>
<evidence type="ECO:0000256" key="1">
    <source>
        <dbReference type="ARBA" id="ARBA00004651"/>
    </source>
</evidence>
<reference evidence="9" key="1">
    <citation type="journal article" date="2014" name="Int. J. Syst. Evol. Microbiol.">
        <title>Complete genome sequence of Corynebacterium casei LMG S-19264T (=DSM 44701T), isolated from a smear-ripened cheese.</title>
        <authorList>
            <consortium name="US DOE Joint Genome Institute (JGI-PGF)"/>
            <person name="Walter F."/>
            <person name="Albersmeier A."/>
            <person name="Kalinowski J."/>
            <person name="Ruckert C."/>
        </authorList>
    </citation>
    <scope>NUCLEOTIDE SEQUENCE</scope>
    <source>
        <strain evidence="9">CGMCC 4.7272</strain>
    </source>
</reference>
<dbReference type="PANTHER" id="PTHR42718:SF9">
    <property type="entry name" value="MAJOR FACILITATOR SUPERFAMILY MULTIDRUG TRANSPORTER MFSC"/>
    <property type="match status" value="1"/>
</dbReference>
<keyword evidence="10" id="KW-1185">Reference proteome</keyword>
<feature type="transmembrane region" description="Helical" evidence="7">
    <location>
        <begin position="344"/>
        <end position="364"/>
    </location>
</feature>
<evidence type="ECO:0000256" key="3">
    <source>
        <dbReference type="ARBA" id="ARBA00022692"/>
    </source>
</evidence>
<evidence type="ECO:0000256" key="7">
    <source>
        <dbReference type="SAM" id="Phobius"/>
    </source>
</evidence>
<dbReference type="EMBL" id="BMMU01000014">
    <property type="protein sequence ID" value="GGJ42278.1"/>
    <property type="molecule type" value="Genomic_DNA"/>
</dbReference>
<reference evidence="9" key="2">
    <citation type="submission" date="2020-09" db="EMBL/GenBank/DDBJ databases">
        <authorList>
            <person name="Sun Q."/>
            <person name="Zhou Y."/>
        </authorList>
    </citation>
    <scope>NUCLEOTIDE SEQUENCE</scope>
    <source>
        <strain evidence="9">CGMCC 4.7272</strain>
    </source>
</reference>
<dbReference type="GO" id="GO:0022857">
    <property type="term" value="F:transmembrane transporter activity"/>
    <property type="evidence" value="ECO:0007669"/>
    <property type="project" value="InterPro"/>
</dbReference>
<dbReference type="Proteomes" id="UP000625682">
    <property type="component" value="Unassembled WGS sequence"/>
</dbReference>
<keyword evidence="5 7" id="KW-0472">Membrane</keyword>
<proteinExistence type="predicted"/>
<feature type="transmembrane region" description="Helical" evidence="7">
    <location>
        <begin position="58"/>
        <end position="77"/>
    </location>
</feature>
<keyword evidence="4 7" id="KW-1133">Transmembrane helix</keyword>
<feature type="transmembrane region" description="Helical" evidence="7">
    <location>
        <begin position="492"/>
        <end position="512"/>
    </location>
</feature>
<feature type="transmembrane region" description="Helical" evidence="7">
    <location>
        <begin position="114"/>
        <end position="137"/>
    </location>
</feature>
<feature type="transmembrane region" description="Helical" evidence="7">
    <location>
        <begin position="176"/>
        <end position="198"/>
    </location>
</feature>
<comment type="caution">
    <text evidence="9">The sequence shown here is derived from an EMBL/GenBank/DDBJ whole genome shotgun (WGS) entry which is preliminary data.</text>
</comment>
<feature type="transmembrane region" description="Helical" evidence="7">
    <location>
        <begin position="279"/>
        <end position="300"/>
    </location>
</feature>
<feature type="transmembrane region" description="Helical" evidence="7">
    <location>
        <begin position="419"/>
        <end position="438"/>
    </location>
</feature>
<dbReference type="GO" id="GO:0005886">
    <property type="term" value="C:plasma membrane"/>
    <property type="evidence" value="ECO:0007669"/>
    <property type="project" value="UniProtKB-SubCell"/>
</dbReference>
<dbReference type="Pfam" id="PF07690">
    <property type="entry name" value="MFS_1"/>
    <property type="match status" value="1"/>
</dbReference>
<feature type="transmembrane region" description="Helical" evidence="7">
    <location>
        <begin position="149"/>
        <end position="170"/>
    </location>
</feature>
<dbReference type="InterPro" id="IPR020846">
    <property type="entry name" value="MFS_dom"/>
</dbReference>
<keyword evidence="6" id="KW-0046">Antibiotic resistance</keyword>
<feature type="transmembrane region" description="Helical" evidence="7">
    <location>
        <begin position="210"/>
        <end position="230"/>
    </location>
</feature>
<feature type="transmembrane region" description="Helical" evidence="7">
    <location>
        <begin position="89"/>
        <end position="108"/>
    </location>
</feature>
<dbReference type="SUPFAM" id="SSF103473">
    <property type="entry name" value="MFS general substrate transporter"/>
    <property type="match status" value="1"/>
</dbReference>
<sequence length="550" mass="55357">MTDPDVESPTPSPNTPALLSRATLVAACFAICVAQIGIPLASPLIGEIQKDLGASAAALAWIPAAFILPTAILELNFGVLGDLFGRKRLLVLGGLLITVGCLIVATAASMTQLIAGQAVAGLGAAAIFPSSLAVIVAGTREPTARARALSYWALSLAFGAMIAPLISGFIAEHAHWGWAFVPLAVLGLVTSAVSGRWIVDSRQVTADRGLDRPGQLTIAVSLLALLYAVIEGAGDGYSEPHIVLAFVLAAASFVAFIVVERRSRKPMLRLDLFRTPAFAAAAAIGLLALFGFIGTAYALSIKLESVNHVSPLQAALPLSLIQAVPLLLTPFLPKLLQGVHPRTLLVGGLLSLAAGESWMALLPGDATSLSSMTGPILLMGVGFITMFSSLTAVAVGTVDITYAGMASAVTSLVRETGQALGPAVVGAVALGTAGSALADKLASSGLPPQALGVADAVNAEGGALAVANADLGSLSRTVAPLAREAIESGLDLGMYICAGAALVGAVIAALALRHSGAGAAMAVGASVEEAVTAPATQTSTSVAVKELPST</sequence>
<evidence type="ECO:0000256" key="4">
    <source>
        <dbReference type="ARBA" id="ARBA00022989"/>
    </source>
</evidence>
<dbReference type="Gene3D" id="1.20.1250.20">
    <property type="entry name" value="MFS general substrate transporter like domains"/>
    <property type="match status" value="1"/>
</dbReference>
<evidence type="ECO:0000259" key="8">
    <source>
        <dbReference type="PROSITE" id="PS50850"/>
    </source>
</evidence>
<dbReference type="InterPro" id="IPR036259">
    <property type="entry name" value="MFS_trans_sf"/>
</dbReference>
<protein>
    <submittedName>
        <fullName evidence="9">MFS transporter</fullName>
    </submittedName>
</protein>
<evidence type="ECO:0000256" key="6">
    <source>
        <dbReference type="ARBA" id="ARBA00023251"/>
    </source>
</evidence>
<dbReference type="RefSeq" id="WP_189149064.1">
    <property type="nucleotide sequence ID" value="NZ_BAABER010000027.1"/>
</dbReference>
<evidence type="ECO:0000313" key="9">
    <source>
        <dbReference type="EMBL" id="GGJ42278.1"/>
    </source>
</evidence>
<feature type="transmembrane region" description="Helical" evidence="7">
    <location>
        <begin position="242"/>
        <end position="259"/>
    </location>
</feature>
<dbReference type="PANTHER" id="PTHR42718">
    <property type="entry name" value="MAJOR FACILITATOR SUPERFAMILY MULTIDRUG TRANSPORTER MFSC"/>
    <property type="match status" value="1"/>
</dbReference>
<evidence type="ECO:0000256" key="2">
    <source>
        <dbReference type="ARBA" id="ARBA00022448"/>
    </source>
</evidence>
<feature type="transmembrane region" description="Helical" evidence="7">
    <location>
        <begin position="18"/>
        <end position="38"/>
    </location>
</feature>
<dbReference type="AlphaFoldDB" id="A0A917NYP3"/>
<dbReference type="PROSITE" id="PS50850">
    <property type="entry name" value="MFS"/>
    <property type="match status" value="1"/>
</dbReference>
<feature type="transmembrane region" description="Helical" evidence="7">
    <location>
        <begin position="376"/>
        <end position="398"/>
    </location>
</feature>
<dbReference type="CDD" id="cd17321">
    <property type="entry name" value="MFS_MMR_MDR_like"/>
    <property type="match status" value="1"/>
</dbReference>
<feature type="domain" description="Major facilitator superfamily (MFS) profile" evidence="8">
    <location>
        <begin position="23"/>
        <end position="516"/>
    </location>
</feature>
<dbReference type="Gene3D" id="1.20.1720.10">
    <property type="entry name" value="Multidrug resistance protein D"/>
    <property type="match status" value="1"/>
</dbReference>
<keyword evidence="2" id="KW-0813">Transport</keyword>
<feature type="transmembrane region" description="Helical" evidence="7">
    <location>
        <begin position="312"/>
        <end position="332"/>
    </location>
</feature>
<gene>
    <name evidence="9" type="ORF">GCM10012282_43850</name>
</gene>
<evidence type="ECO:0000256" key="5">
    <source>
        <dbReference type="ARBA" id="ARBA00023136"/>
    </source>
</evidence>
<dbReference type="GO" id="GO:0046677">
    <property type="term" value="P:response to antibiotic"/>
    <property type="evidence" value="ECO:0007669"/>
    <property type="project" value="UniProtKB-KW"/>
</dbReference>
<comment type="subcellular location">
    <subcellularLocation>
        <location evidence="1">Cell membrane</location>
        <topology evidence="1">Multi-pass membrane protein</topology>
    </subcellularLocation>
</comment>
<organism evidence="9 10">
    <name type="scientific">Streptomyces lacrimifluminis</name>
    <dbReference type="NCBI Taxonomy" id="1500077"/>
    <lineage>
        <taxon>Bacteria</taxon>
        <taxon>Bacillati</taxon>
        <taxon>Actinomycetota</taxon>
        <taxon>Actinomycetes</taxon>
        <taxon>Kitasatosporales</taxon>
        <taxon>Streptomycetaceae</taxon>
        <taxon>Streptomyces</taxon>
    </lineage>
</organism>
<dbReference type="InterPro" id="IPR011701">
    <property type="entry name" value="MFS"/>
</dbReference>